<dbReference type="Proteomes" id="UP001150538">
    <property type="component" value="Unassembled WGS sequence"/>
</dbReference>
<organism evidence="1 2">
    <name type="scientific">Mycoemilia scoparia</name>
    <dbReference type="NCBI Taxonomy" id="417184"/>
    <lineage>
        <taxon>Eukaryota</taxon>
        <taxon>Fungi</taxon>
        <taxon>Fungi incertae sedis</taxon>
        <taxon>Zoopagomycota</taxon>
        <taxon>Kickxellomycotina</taxon>
        <taxon>Kickxellomycetes</taxon>
        <taxon>Kickxellales</taxon>
        <taxon>Kickxellaceae</taxon>
        <taxon>Mycoemilia</taxon>
    </lineage>
</organism>
<dbReference type="SUPFAM" id="SSF52047">
    <property type="entry name" value="RNI-like"/>
    <property type="match status" value="1"/>
</dbReference>
<keyword evidence="2" id="KW-1185">Reference proteome</keyword>
<name>A0A9W8A086_9FUNG</name>
<gene>
    <name evidence="1" type="ORF">H4219_004721</name>
</gene>
<accession>A0A9W8A086</accession>
<comment type="caution">
    <text evidence="1">The sequence shown here is derived from an EMBL/GenBank/DDBJ whole genome shotgun (WGS) entry which is preliminary data.</text>
</comment>
<dbReference type="EMBL" id="JANBPU010000190">
    <property type="protein sequence ID" value="KAJ1914584.1"/>
    <property type="molecule type" value="Genomic_DNA"/>
</dbReference>
<reference evidence="1" key="1">
    <citation type="submission" date="2022-07" db="EMBL/GenBank/DDBJ databases">
        <title>Phylogenomic reconstructions and comparative analyses of Kickxellomycotina fungi.</title>
        <authorList>
            <person name="Reynolds N.K."/>
            <person name="Stajich J.E."/>
            <person name="Barry K."/>
            <person name="Grigoriev I.V."/>
            <person name="Crous P."/>
            <person name="Smith M.E."/>
        </authorList>
    </citation>
    <scope>NUCLEOTIDE SEQUENCE</scope>
    <source>
        <strain evidence="1">NBRC 100468</strain>
    </source>
</reference>
<sequence length="756" mass="86848">MAFSLGMVTLINKAKICDYLLSSGQFETLEELEKVDHEWKHEVMLRKWKTYHKPQEILLTRGYYGIGAHYDSDASTFNVSHMTIDKYKAFLREGFRYVSELHFPEFSFIGELLENITCPLLKTVVIDCNPRLLRALPNFIRNNPTITTLKIAESREELDELDYRIAECVSKSDSSDSEASDYYEYRVEVDLVVQVISDISANLVEIEIEPIIHLPSLSFFLEKLPSLKSLNIRYCDIDDLSDVFVPVRSGHWNNPLWNGPSQKVFKSLTKLSFELWFTSVPPIYSSDIYPGKNKTNSQAHYSHQPSTSIQNPETTEAVEIKKINRMFLNPRQFPNLLSIEHYLHIGEPNTPLQCHNLVYINITQFIHMPYKSLTKLSIQMLFPLFSSSIVHNCPNIKDLSIKIDPELYELRSIHIAFKILATKLKYVEHFILDITHHQNPDKGIFFDGIFFETPPLDIEIMKQEWEGTLPAIDRPPPWIIFGWSKLVSLKLYSGYGFNPIIFYALSQFKQLRSLGIHIYSLHQVELLSVSCIRPLQDKMYNKTSNKQYLDIGGPIRIHGDNKAPTSKGKMKEGEFIGLIKKSSAIAHFAKSYSKETCSTISNNAMATPGISISAPISQSESEISKKDIEHQSEIYKKRKVGDKGAEPASENMPFVSITKNKSAAIATKMANPSNNKNGIDTTMLIQNNWFPELYGMDVRLVVQPKFSDIDQFLTFLGLFPELRVLTYKDQSQYEMPQKFWDVLKHRFKNIRIFVDG</sequence>
<evidence type="ECO:0000313" key="2">
    <source>
        <dbReference type="Proteomes" id="UP001150538"/>
    </source>
</evidence>
<dbReference type="AlphaFoldDB" id="A0A9W8A086"/>
<evidence type="ECO:0000313" key="1">
    <source>
        <dbReference type="EMBL" id="KAJ1914584.1"/>
    </source>
</evidence>
<proteinExistence type="predicted"/>
<protein>
    <submittedName>
        <fullName evidence="1">Uncharacterized protein</fullName>
    </submittedName>
</protein>